<feature type="transmembrane region" description="Helical" evidence="1">
    <location>
        <begin position="42"/>
        <end position="67"/>
    </location>
</feature>
<dbReference type="AlphaFoldDB" id="A0A803QRM1"/>
<dbReference type="Proteomes" id="UP000596661">
    <property type="component" value="Unassembled WGS sequence"/>
</dbReference>
<feature type="transmembrane region" description="Helical" evidence="1">
    <location>
        <begin position="12"/>
        <end position="35"/>
    </location>
</feature>
<name>A0A803QRM1_CANSA</name>
<evidence type="ECO:0000256" key="1">
    <source>
        <dbReference type="SAM" id="Phobius"/>
    </source>
</evidence>
<sequence>PGVQDLSSVSGVWVVAGVLSPVLGSGPIFEFGLGIWEAGVRILGLCPCGFPIGLDLIWTGLNGFLILDL</sequence>
<accession>A0A803QRM1</accession>
<evidence type="ECO:0000313" key="3">
    <source>
        <dbReference type="Proteomes" id="UP000596661"/>
    </source>
</evidence>
<reference evidence="2" key="1">
    <citation type="submission" date="2021-03" db="UniProtKB">
        <authorList>
            <consortium name="EnsemblPlants"/>
        </authorList>
    </citation>
    <scope>IDENTIFICATION</scope>
</reference>
<keyword evidence="1" id="KW-0472">Membrane</keyword>
<dbReference type="EnsemblPlants" id="evm.model.ctgX135.2">
    <property type="protein sequence ID" value="cds.evm.model.ctgX135.2"/>
    <property type="gene ID" value="evm.TU.ctgX135.2"/>
</dbReference>
<evidence type="ECO:0000313" key="2">
    <source>
        <dbReference type="EnsemblPlants" id="cds.evm.model.ctgX135.2"/>
    </source>
</evidence>
<keyword evidence="1" id="KW-0812">Transmembrane</keyword>
<protein>
    <submittedName>
        <fullName evidence="2">Uncharacterized protein</fullName>
    </submittedName>
</protein>
<keyword evidence="3" id="KW-1185">Reference proteome</keyword>
<keyword evidence="1" id="KW-1133">Transmembrane helix</keyword>
<proteinExistence type="predicted"/>
<dbReference type="Gramene" id="evm.model.ctgX135.2">
    <property type="protein sequence ID" value="cds.evm.model.ctgX135.2"/>
    <property type="gene ID" value="evm.TU.ctgX135.2"/>
</dbReference>
<organism evidence="2 3">
    <name type="scientific">Cannabis sativa</name>
    <name type="common">Hemp</name>
    <name type="synonym">Marijuana</name>
    <dbReference type="NCBI Taxonomy" id="3483"/>
    <lineage>
        <taxon>Eukaryota</taxon>
        <taxon>Viridiplantae</taxon>
        <taxon>Streptophyta</taxon>
        <taxon>Embryophyta</taxon>
        <taxon>Tracheophyta</taxon>
        <taxon>Spermatophyta</taxon>
        <taxon>Magnoliopsida</taxon>
        <taxon>eudicotyledons</taxon>
        <taxon>Gunneridae</taxon>
        <taxon>Pentapetalae</taxon>
        <taxon>rosids</taxon>
        <taxon>fabids</taxon>
        <taxon>Rosales</taxon>
        <taxon>Cannabaceae</taxon>
        <taxon>Cannabis</taxon>
    </lineage>
</organism>